<dbReference type="EMBL" id="CP007142">
    <property type="protein sequence ID" value="AJQ92713.1"/>
    <property type="molecule type" value="Genomic_DNA"/>
</dbReference>
<dbReference type="KEGG" id="gsn:YC6258_00663"/>
<dbReference type="InterPro" id="IPR003593">
    <property type="entry name" value="AAA+_ATPase"/>
</dbReference>
<dbReference type="InterPro" id="IPR040627">
    <property type="entry name" value="T3SS_ATPase_C"/>
</dbReference>
<evidence type="ECO:0000256" key="5">
    <source>
        <dbReference type="ARBA" id="ARBA00022840"/>
    </source>
</evidence>
<dbReference type="InterPro" id="IPR005714">
    <property type="entry name" value="ATPase_T3SS_FliI/YscN"/>
</dbReference>
<dbReference type="FunFam" id="3.40.50.12240:FF:000002">
    <property type="entry name" value="Flagellum-specific ATP synthase FliI"/>
    <property type="match status" value="1"/>
</dbReference>
<dbReference type="SMART" id="SM00382">
    <property type="entry name" value="AAA"/>
    <property type="match status" value="1"/>
</dbReference>
<dbReference type="PANTHER" id="PTHR15184:SF9">
    <property type="entry name" value="SPI-1 TYPE 3 SECRETION SYSTEM ATPASE"/>
    <property type="match status" value="1"/>
</dbReference>
<keyword evidence="4" id="KW-0547">Nucleotide-binding</keyword>
<gene>
    <name evidence="12" type="ORF">YC6258_00663</name>
</gene>
<dbReference type="HOGENOM" id="CLU_022398_5_1_6"/>
<evidence type="ECO:0000256" key="2">
    <source>
        <dbReference type="ARBA" id="ARBA00022448"/>
    </source>
</evidence>
<comment type="subcellular location">
    <subcellularLocation>
        <location evidence="1">Cytoplasm</location>
    </subcellularLocation>
</comment>
<keyword evidence="13" id="KW-1185">Reference proteome</keyword>
<keyword evidence="2" id="KW-0813">Transport</keyword>
<evidence type="ECO:0000313" key="12">
    <source>
        <dbReference type="EMBL" id="AJQ92713.1"/>
    </source>
</evidence>
<dbReference type="Proteomes" id="UP000032266">
    <property type="component" value="Chromosome"/>
</dbReference>
<evidence type="ECO:0000313" key="13">
    <source>
        <dbReference type="Proteomes" id="UP000032266"/>
    </source>
</evidence>
<dbReference type="PANTHER" id="PTHR15184">
    <property type="entry name" value="ATP SYNTHASE"/>
    <property type="match status" value="1"/>
</dbReference>
<dbReference type="GO" id="GO:0005737">
    <property type="term" value="C:cytoplasm"/>
    <property type="evidence" value="ECO:0007669"/>
    <property type="project" value="UniProtKB-SubCell"/>
</dbReference>
<keyword evidence="12" id="KW-0966">Cell projection</keyword>
<dbReference type="PATRIC" id="fig|1445510.3.peg.651"/>
<evidence type="ECO:0000256" key="9">
    <source>
        <dbReference type="ARBA" id="ARBA00024382"/>
    </source>
</evidence>
<reference evidence="12 13" key="1">
    <citation type="submission" date="2014-01" db="EMBL/GenBank/DDBJ databases">
        <title>Full genme sequencing of cellulolytic bacterium Gynuella sunshinyii YC6258T gen. nov., sp. nov.</title>
        <authorList>
            <person name="Khan H."/>
            <person name="Chung E.J."/>
            <person name="Chung Y.R."/>
        </authorList>
    </citation>
    <scope>NUCLEOTIDE SEQUENCE [LARGE SCALE GENOMIC DNA]</scope>
    <source>
        <strain evidence="12 13">YC6258</strain>
    </source>
</reference>
<evidence type="ECO:0000259" key="11">
    <source>
        <dbReference type="SMART" id="SM00382"/>
    </source>
</evidence>
<keyword evidence="6" id="KW-0653">Protein transport</keyword>
<feature type="domain" description="AAA+ ATPase" evidence="11">
    <location>
        <begin position="159"/>
        <end position="340"/>
    </location>
</feature>
<protein>
    <recommendedName>
        <fullName evidence="9">protein-secreting ATPase</fullName>
        <ecNumber evidence="9">7.4.2.8</ecNumber>
    </recommendedName>
</protein>
<sequence>MQPFSAQPYISAIQQRPLVRKVGQVTQFFGLILEADGPDVFLGEKCEIYSQASAIPVEAEVIGVRNGRVVLMPYGNIQGVRFGSEVIATGHPVEVHVGEQLLGRVIDSFGHPLDDFGDIATTAKYPALGESTNPLKRVSIDTLISTGVKAIDALLPLGRGQRVGLFAGSGVGKSTLLGMLARNIDSDINVIALIGERGREVEEFIRHSLGPEGLARSVVVVETSERSPLLRYHAAHTATSIAEYFRDQGKHVTLMMDSVTRYAMALREIGLSIGEPPTARGYTPSVFTALPRLMERCGRFQRGSISAIYTVLVEGDDMNDPIADAVRAILDGHIVLSRQLAERAHYPAIDVLKSVSRLKTHLFDNEQQTHSAELIRRMALYEHSRDLIEVGAYKEGLNPALDRVIRQWQQIEDFLCQSHETPVSQTDTHVQLKTLVTSDA</sequence>
<keyword evidence="7" id="KW-1278">Translocase</keyword>
<evidence type="ECO:0000256" key="7">
    <source>
        <dbReference type="ARBA" id="ARBA00022967"/>
    </source>
</evidence>
<dbReference type="CDD" id="cd01136">
    <property type="entry name" value="ATPase_flagellum-secretory_path_III"/>
    <property type="match status" value="1"/>
</dbReference>
<comment type="similarity">
    <text evidence="8">Belongs to the ATPase alpha/beta chains family. T3SS ATPase subfamily.</text>
</comment>
<dbReference type="GO" id="GO:0030257">
    <property type="term" value="C:type III protein secretion system complex"/>
    <property type="evidence" value="ECO:0007669"/>
    <property type="project" value="InterPro"/>
</dbReference>
<name>A0A0C5VHB8_9GAMM</name>
<evidence type="ECO:0000256" key="8">
    <source>
        <dbReference type="ARBA" id="ARBA00024342"/>
    </source>
</evidence>
<dbReference type="AlphaFoldDB" id="A0A0C5VHB8"/>
<dbReference type="EC" id="7.4.2.8" evidence="9"/>
<evidence type="ECO:0000256" key="1">
    <source>
        <dbReference type="ARBA" id="ARBA00004496"/>
    </source>
</evidence>
<dbReference type="InterPro" id="IPR004100">
    <property type="entry name" value="ATPase_F1/V1/A1_a/bsu_N"/>
</dbReference>
<accession>A0A0C5VHB8</accession>
<dbReference type="RefSeq" id="WP_044615710.1">
    <property type="nucleotide sequence ID" value="NZ_CP007142.1"/>
</dbReference>
<keyword evidence="5" id="KW-0067">ATP-binding</keyword>
<dbReference type="InterPro" id="IPR000194">
    <property type="entry name" value="ATPase_F1/V1/A1_a/bsu_nucl-bd"/>
</dbReference>
<dbReference type="GO" id="GO:0005524">
    <property type="term" value="F:ATP binding"/>
    <property type="evidence" value="ECO:0007669"/>
    <property type="project" value="UniProtKB-KW"/>
</dbReference>
<dbReference type="SUPFAM" id="SSF52540">
    <property type="entry name" value="P-loop containing nucleoside triphosphate hydrolases"/>
    <property type="match status" value="1"/>
</dbReference>
<dbReference type="Pfam" id="PF18269">
    <property type="entry name" value="T3SS_ATPase_C"/>
    <property type="match status" value="1"/>
</dbReference>
<dbReference type="GO" id="GO:0016887">
    <property type="term" value="F:ATP hydrolysis activity"/>
    <property type="evidence" value="ECO:0007669"/>
    <property type="project" value="InterPro"/>
</dbReference>
<dbReference type="NCBIfam" id="TIGR01026">
    <property type="entry name" value="fliI_yscN"/>
    <property type="match status" value="1"/>
</dbReference>
<dbReference type="GO" id="GO:0030254">
    <property type="term" value="P:protein secretion by the type III secretion system"/>
    <property type="evidence" value="ECO:0007669"/>
    <property type="project" value="InterPro"/>
</dbReference>
<evidence type="ECO:0000256" key="4">
    <source>
        <dbReference type="ARBA" id="ARBA00022741"/>
    </source>
</evidence>
<dbReference type="InterPro" id="IPR027417">
    <property type="entry name" value="P-loop_NTPase"/>
</dbReference>
<dbReference type="PROSITE" id="PS00152">
    <property type="entry name" value="ATPASE_ALPHA_BETA"/>
    <property type="match status" value="1"/>
</dbReference>
<organism evidence="12 13">
    <name type="scientific">Gynuella sunshinyii YC6258</name>
    <dbReference type="NCBI Taxonomy" id="1445510"/>
    <lineage>
        <taxon>Bacteria</taxon>
        <taxon>Pseudomonadati</taxon>
        <taxon>Pseudomonadota</taxon>
        <taxon>Gammaproteobacteria</taxon>
        <taxon>Oceanospirillales</taxon>
        <taxon>Saccharospirillaceae</taxon>
        <taxon>Gynuella</taxon>
    </lineage>
</organism>
<dbReference type="InterPro" id="IPR020003">
    <property type="entry name" value="ATPase_a/bsu_AS"/>
</dbReference>
<proteinExistence type="inferred from homology"/>
<dbReference type="GO" id="GO:0046933">
    <property type="term" value="F:proton-transporting ATP synthase activity, rotational mechanism"/>
    <property type="evidence" value="ECO:0007669"/>
    <property type="project" value="TreeGrafter"/>
</dbReference>
<evidence type="ECO:0000256" key="6">
    <source>
        <dbReference type="ARBA" id="ARBA00022927"/>
    </source>
</evidence>
<dbReference type="Pfam" id="PF02874">
    <property type="entry name" value="ATP-synt_ab_N"/>
    <property type="match status" value="1"/>
</dbReference>
<keyword evidence="12" id="KW-0282">Flagellum</keyword>
<evidence type="ECO:0000256" key="10">
    <source>
        <dbReference type="ARBA" id="ARBA00034006"/>
    </source>
</evidence>
<keyword evidence="3" id="KW-0963">Cytoplasm</keyword>
<dbReference type="OrthoDB" id="9148544at2"/>
<evidence type="ECO:0000256" key="3">
    <source>
        <dbReference type="ARBA" id="ARBA00022490"/>
    </source>
</evidence>
<dbReference type="Pfam" id="PF00006">
    <property type="entry name" value="ATP-synt_ab"/>
    <property type="match status" value="1"/>
</dbReference>
<keyword evidence="12" id="KW-0969">Cilium</keyword>
<dbReference type="Gene3D" id="3.40.50.12240">
    <property type="match status" value="1"/>
</dbReference>
<dbReference type="CDD" id="cd18117">
    <property type="entry name" value="ATP-synt_flagellum-secretory_path_III_N"/>
    <property type="match status" value="1"/>
</dbReference>
<comment type="catalytic activity">
    <reaction evidence="10">
        <text>ATP + H2O + cellular proteinSide 1 = ADP + phosphate + cellular proteinSide 2.</text>
        <dbReference type="EC" id="7.4.2.8"/>
    </reaction>
</comment>
<dbReference type="GO" id="GO:0008564">
    <property type="term" value="F:protein-exporting ATPase activity"/>
    <property type="evidence" value="ECO:0007669"/>
    <property type="project" value="UniProtKB-EC"/>
</dbReference>
<dbReference type="InterPro" id="IPR050053">
    <property type="entry name" value="ATPase_alpha/beta_chains"/>
</dbReference>
<dbReference type="STRING" id="1445510.YC6258_00663"/>